<feature type="region of interest" description="Disordered" evidence="1">
    <location>
        <begin position="119"/>
        <end position="139"/>
    </location>
</feature>
<dbReference type="AlphaFoldDB" id="A0A151NS17"/>
<accession>A0A151NS17</accession>
<dbReference type="EMBL" id="AKHW03002185">
    <property type="protein sequence ID" value="KYO39588.1"/>
    <property type="molecule type" value="Genomic_DNA"/>
</dbReference>
<name>A0A151NS17_ALLMI</name>
<keyword evidence="4" id="KW-1185">Reference proteome</keyword>
<evidence type="ECO:0000313" key="3">
    <source>
        <dbReference type="EMBL" id="KYO39588.1"/>
    </source>
</evidence>
<reference evidence="3 4" key="1">
    <citation type="journal article" date="2012" name="Genome Biol.">
        <title>Sequencing three crocodilian genomes to illuminate the evolution of archosaurs and amniotes.</title>
        <authorList>
            <person name="St John J.A."/>
            <person name="Braun E.L."/>
            <person name="Isberg S.R."/>
            <person name="Miles L.G."/>
            <person name="Chong A.Y."/>
            <person name="Gongora J."/>
            <person name="Dalzell P."/>
            <person name="Moran C."/>
            <person name="Bed'hom B."/>
            <person name="Abzhanov A."/>
            <person name="Burgess S.C."/>
            <person name="Cooksey A.M."/>
            <person name="Castoe T.A."/>
            <person name="Crawford N.G."/>
            <person name="Densmore L.D."/>
            <person name="Drew J.C."/>
            <person name="Edwards S.V."/>
            <person name="Faircloth B.C."/>
            <person name="Fujita M.K."/>
            <person name="Greenwold M.J."/>
            <person name="Hoffmann F.G."/>
            <person name="Howard J.M."/>
            <person name="Iguchi T."/>
            <person name="Janes D.E."/>
            <person name="Khan S.Y."/>
            <person name="Kohno S."/>
            <person name="de Koning A.J."/>
            <person name="Lance S.L."/>
            <person name="McCarthy F.M."/>
            <person name="McCormack J.E."/>
            <person name="Merchant M.E."/>
            <person name="Peterson D.G."/>
            <person name="Pollock D.D."/>
            <person name="Pourmand N."/>
            <person name="Raney B.J."/>
            <person name="Roessler K.A."/>
            <person name="Sanford J.R."/>
            <person name="Sawyer R.H."/>
            <person name="Schmidt C.J."/>
            <person name="Triplett E.W."/>
            <person name="Tuberville T.D."/>
            <person name="Venegas-Anaya M."/>
            <person name="Howard J.T."/>
            <person name="Jarvis E.D."/>
            <person name="Guillette L.J.Jr."/>
            <person name="Glenn T.C."/>
            <person name="Green R.E."/>
            <person name="Ray D.A."/>
        </authorList>
    </citation>
    <scope>NUCLEOTIDE SEQUENCE [LARGE SCALE GENOMIC DNA]</scope>
    <source>
        <strain evidence="3">KSC_2009_1</strain>
    </source>
</reference>
<keyword evidence="2" id="KW-0732">Signal</keyword>
<gene>
    <name evidence="3" type="ORF">Y1Q_0018661</name>
</gene>
<proteinExistence type="predicted"/>
<evidence type="ECO:0000256" key="2">
    <source>
        <dbReference type="SAM" id="SignalP"/>
    </source>
</evidence>
<evidence type="ECO:0000313" key="4">
    <source>
        <dbReference type="Proteomes" id="UP000050525"/>
    </source>
</evidence>
<comment type="caution">
    <text evidence="3">The sequence shown here is derived from an EMBL/GenBank/DDBJ whole genome shotgun (WGS) entry which is preliminary data.</text>
</comment>
<feature type="chain" id="PRO_5007586327" evidence="2">
    <location>
        <begin position="20"/>
        <end position="139"/>
    </location>
</feature>
<sequence>MVSLEQGALLLWCSTPVMCYAPWTDWPTEAQRRKLAMTCWRYPGSHCKKQEQECNSRVRGLSKASGYRGAVTDLQLWSHWSCTSVTGRRTLLLVIAQPQDPSPTYMLLSWLMPESTAAENRTFSDQRTSQGDGYLPQNT</sequence>
<feature type="signal peptide" evidence="2">
    <location>
        <begin position="1"/>
        <end position="19"/>
    </location>
</feature>
<evidence type="ECO:0000256" key="1">
    <source>
        <dbReference type="SAM" id="MobiDB-lite"/>
    </source>
</evidence>
<organism evidence="3 4">
    <name type="scientific">Alligator mississippiensis</name>
    <name type="common">American alligator</name>
    <dbReference type="NCBI Taxonomy" id="8496"/>
    <lineage>
        <taxon>Eukaryota</taxon>
        <taxon>Metazoa</taxon>
        <taxon>Chordata</taxon>
        <taxon>Craniata</taxon>
        <taxon>Vertebrata</taxon>
        <taxon>Euteleostomi</taxon>
        <taxon>Archelosauria</taxon>
        <taxon>Archosauria</taxon>
        <taxon>Crocodylia</taxon>
        <taxon>Alligatoridae</taxon>
        <taxon>Alligatorinae</taxon>
        <taxon>Alligator</taxon>
    </lineage>
</organism>
<dbReference type="Proteomes" id="UP000050525">
    <property type="component" value="Unassembled WGS sequence"/>
</dbReference>
<protein>
    <submittedName>
        <fullName evidence="3">Uncharacterized protein</fullName>
    </submittedName>
</protein>